<dbReference type="CDD" id="cd00538">
    <property type="entry name" value="PA"/>
    <property type="match status" value="1"/>
</dbReference>
<protein>
    <recommendedName>
        <fullName evidence="6">Peptide hydrolase</fullName>
    </recommendedName>
</protein>
<evidence type="ECO:0000259" key="3">
    <source>
        <dbReference type="Pfam" id="PF04389"/>
    </source>
</evidence>
<organism evidence="4 5">
    <name type="scientific">Veronia nyctiphanis</name>
    <dbReference type="NCBI Taxonomy" id="1278244"/>
    <lineage>
        <taxon>Bacteria</taxon>
        <taxon>Pseudomonadati</taxon>
        <taxon>Pseudomonadota</taxon>
        <taxon>Gammaproteobacteria</taxon>
        <taxon>Vibrionales</taxon>
        <taxon>Vibrionaceae</taxon>
        <taxon>Veronia</taxon>
    </lineage>
</organism>
<reference evidence="4 5" key="1">
    <citation type="submission" date="2017-10" db="EMBL/GenBank/DDBJ databases">
        <title>Nyctiphanis sp. nov., isolated from the stomach of the euphausiid Nyctiphanes simplex (Hansen, 1911) in the Gulf of California.</title>
        <authorList>
            <person name="Gomez-Gil B."/>
            <person name="Aguilar-Mendez M."/>
            <person name="Lopez-Cortes A."/>
            <person name="Gomez-Gutierrez J."/>
            <person name="Roque A."/>
            <person name="Lang E."/>
            <person name="Gonzalez-Castillo A."/>
        </authorList>
    </citation>
    <scope>NUCLEOTIDE SEQUENCE [LARGE SCALE GENOMIC DNA]</scope>
    <source>
        <strain evidence="4 5">CAIM 600</strain>
    </source>
</reference>
<dbReference type="InterPro" id="IPR003137">
    <property type="entry name" value="PA_domain"/>
</dbReference>
<dbReference type="Pfam" id="PF04389">
    <property type="entry name" value="Peptidase_M28"/>
    <property type="match status" value="1"/>
</dbReference>
<evidence type="ECO:0008006" key="6">
    <source>
        <dbReference type="Google" id="ProtNLM"/>
    </source>
</evidence>
<evidence type="ECO:0000259" key="2">
    <source>
        <dbReference type="Pfam" id="PF02225"/>
    </source>
</evidence>
<feature type="domain" description="Peptidase M28" evidence="3">
    <location>
        <begin position="270"/>
        <end position="539"/>
    </location>
</feature>
<dbReference type="PANTHER" id="PTHR12147:SF26">
    <property type="entry name" value="PEPTIDASE M28 DOMAIN-CONTAINING PROTEIN"/>
    <property type="match status" value="1"/>
</dbReference>
<evidence type="ECO:0000313" key="4">
    <source>
        <dbReference type="EMBL" id="RXJ74540.1"/>
    </source>
</evidence>
<dbReference type="AlphaFoldDB" id="A0A4Q0YTI8"/>
<sequence>MNKALHLKKHVLSAICLGVLTACGGGGGSSPSISQQAETFSQSFTESGISSSAVSFDAHATASGEVASREEGSDGLKAAQEDIKSTLINLGFDVTEQSFSYRVWNKNSATLSVGVDALNNFAVIKYSPASNGEINGDLVWLNPTTYNPGSAHAPTDGCADTDFQEAINNNGKVIINNIVMLQAGGCDTEQKILLAQKYKAAAVIMFKSQPTGADDTSVYDTALPYRLNPVVTIPILGISYNKAESYFRFNVNKDIILNVDVSQEERNGKNIIADLKGRNENQFVMVGAHLDSAAGSPGANNNGSGVVAMLEYAKVLVEELGKNAIDPLRSSLRLAFWGAGEAGKYGSASYAEANFDAKYQQILNTLLVETGKATYAELSEGEVEILSRRMQASNAIKAYINLDSIASVNGFYGVLDGDISSTSSDSSSAYGSGKLPLPADGGQYHIENSFKNAFLGLNTNMVPLLLDNKGDYEAFGKYHVPFGGLFSGADGTKSESLMATFGGEANKPFDPCHKKDCDGIDNMDTKVLLTNTRVMAEVVTTYLLKDDIFK</sequence>
<dbReference type="PROSITE" id="PS51257">
    <property type="entry name" value="PROKAR_LIPOPROTEIN"/>
    <property type="match status" value="1"/>
</dbReference>
<accession>A0A4Q0YTI8</accession>
<proteinExistence type="predicted"/>
<dbReference type="OrthoDB" id="9778250at2"/>
<keyword evidence="1" id="KW-0732">Signal</keyword>
<dbReference type="SUPFAM" id="SSF53187">
    <property type="entry name" value="Zn-dependent exopeptidases"/>
    <property type="match status" value="1"/>
</dbReference>
<dbReference type="EMBL" id="PEIB01000002">
    <property type="protein sequence ID" value="RXJ74540.1"/>
    <property type="molecule type" value="Genomic_DNA"/>
</dbReference>
<evidence type="ECO:0000313" key="5">
    <source>
        <dbReference type="Proteomes" id="UP000290287"/>
    </source>
</evidence>
<dbReference type="Pfam" id="PF02225">
    <property type="entry name" value="PA"/>
    <property type="match status" value="1"/>
</dbReference>
<keyword evidence="5" id="KW-1185">Reference proteome</keyword>
<dbReference type="Proteomes" id="UP000290287">
    <property type="component" value="Unassembled WGS sequence"/>
</dbReference>
<dbReference type="RefSeq" id="WP_129121009.1">
    <property type="nucleotide sequence ID" value="NZ_PEIB01000002.1"/>
</dbReference>
<gene>
    <name evidence="4" type="ORF">CS022_02910</name>
</gene>
<evidence type="ECO:0000256" key="1">
    <source>
        <dbReference type="SAM" id="SignalP"/>
    </source>
</evidence>
<comment type="caution">
    <text evidence="4">The sequence shown here is derived from an EMBL/GenBank/DDBJ whole genome shotgun (WGS) entry which is preliminary data.</text>
</comment>
<dbReference type="InterPro" id="IPR045175">
    <property type="entry name" value="M28_fam"/>
</dbReference>
<feature type="domain" description="PA" evidence="2">
    <location>
        <begin position="153"/>
        <end position="244"/>
    </location>
</feature>
<dbReference type="InterPro" id="IPR046450">
    <property type="entry name" value="PA_dom_sf"/>
</dbReference>
<dbReference type="Gene3D" id="3.40.630.10">
    <property type="entry name" value="Zn peptidases"/>
    <property type="match status" value="1"/>
</dbReference>
<dbReference type="SUPFAM" id="SSF52025">
    <property type="entry name" value="PA domain"/>
    <property type="match status" value="1"/>
</dbReference>
<dbReference type="GO" id="GO:0006508">
    <property type="term" value="P:proteolysis"/>
    <property type="evidence" value="ECO:0007669"/>
    <property type="project" value="InterPro"/>
</dbReference>
<feature type="signal peptide" evidence="1">
    <location>
        <begin position="1"/>
        <end position="24"/>
    </location>
</feature>
<name>A0A4Q0YTI8_9GAMM</name>
<dbReference type="GO" id="GO:0008235">
    <property type="term" value="F:metalloexopeptidase activity"/>
    <property type="evidence" value="ECO:0007669"/>
    <property type="project" value="InterPro"/>
</dbReference>
<dbReference type="PANTHER" id="PTHR12147">
    <property type="entry name" value="METALLOPEPTIDASE M28 FAMILY MEMBER"/>
    <property type="match status" value="1"/>
</dbReference>
<dbReference type="InterPro" id="IPR007484">
    <property type="entry name" value="Peptidase_M28"/>
</dbReference>
<feature type="chain" id="PRO_5020847340" description="Peptide hydrolase" evidence="1">
    <location>
        <begin position="25"/>
        <end position="550"/>
    </location>
</feature>